<evidence type="ECO:0000313" key="8">
    <source>
        <dbReference type="EMBL" id="ALB21882.1"/>
    </source>
</evidence>
<dbReference type="InterPro" id="IPR055342">
    <property type="entry name" value="MreC_beta-barrel_core"/>
</dbReference>
<reference evidence="8 9" key="1">
    <citation type="journal article" date="2014" name="Genome Announc.">
        <title>Comparative Genome Analysis of Two Isolates of the Fish Pathogen Piscirickettsia salmonis from Different Hosts Reveals Major Differences in Virulence-Associated Secretion Systems.</title>
        <authorList>
            <person name="Bohle H."/>
            <person name="Henriquez P."/>
            <person name="Grothusen H."/>
            <person name="Navas E."/>
            <person name="Sandoval A."/>
            <person name="Bustamante F."/>
            <person name="Bustos P."/>
            <person name="Mancilla M."/>
        </authorList>
    </citation>
    <scope>NUCLEOTIDE SEQUENCE [LARGE SCALE GENOMIC DNA]</scope>
    <source>
        <strain evidence="9">B1-32597</strain>
    </source>
</reference>
<dbReference type="Gene3D" id="2.40.10.350">
    <property type="entry name" value="Rod shape-determining protein MreC, domain 2"/>
    <property type="match status" value="1"/>
</dbReference>
<dbReference type="GO" id="GO:0008360">
    <property type="term" value="P:regulation of cell shape"/>
    <property type="evidence" value="ECO:0007669"/>
    <property type="project" value="UniProtKB-KW"/>
</dbReference>
<name>A0A1L6T9Y4_PISSA</name>
<accession>A0A1L6T9Y4</accession>
<dbReference type="Proteomes" id="UP000029558">
    <property type="component" value="Chromosome"/>
</dbReference>
<keyword evidence="3 5" id="KW-0133">Cell shape</keyword>
<evidence type="ECO:0000256" key="4">
    <source>
        <dbReference type="ARBA" id="ARBA00032089"/>
    </source>
</evidence>
<dbReference type="InterPro" id="IPR007221">
    <property type="entry name" value="MreC"/>
</dbReference>
<evidence type="ECO:0000256" key="5">
    <source>
        <dbReference type="PIRNR" id="PIRNR038471"/>
    </source>
</evidence>
<evidence type="ECO:0000256" key="3">
    <source>
        <dbReference type="ARBA" id="ARBA00022960"/>
    </source>
</evidence>
<dbReference type="Pfam" id="PF04085">
    <property type="entry name" value="MreC"/>
    <property type="match status" value="1"/>
</dbReference>
<evidence type="ECO:0000256" key="2">
    <source>
        <dbReference type="ARBA" id="ARBA00013855"/>
    </source>
</evidence>
<dbReference type="PROSITE" id="PS51257">
    <property type="entry name" value="PROKAR_LIPOPROTEIN"/>
    <property type="match status" value="1"/>
</dbReference>
<comment type="function">
    <text evidence="5">Involved in formation and maintenance of cell shape.</text>
</comment>
<dbReference type="EMBL" id="CP012508">
    <property type="protein sequence ID" value="ALB21882.1"/>
    <property type="molecule type" value="Genomic_DNA"/>
</dbReference>
<protein>
    <recommendedName>
        <fullName evidence="2 5">Cell shape-determining protein MreC</fullName>
    </recommendedName>
    <alternativeName>
        <fullName evidence="4 5">Cell shape protein MreC</fullName>
    </alternativeName>
</protein>
<feature type="compositionally biased region" description="Basic and acidic residues" evidence="6">
    <location>
        <begin position="286"/>
        <end position="299"/>
    </location>
</feature>
<evidence type="ECO:0000256" key="1">
    <source>
        <dbReference type="ARBA" id="ARBA00009369"/>
    </source>
</evidence>
<dbReference type="OrthoDB" id="9808025at2"/>
<feature type="region of interest" description="Disordered" evidence="6">
    <location>
        <begin position="278"/>
        <end position="299"/>
    </location>
</feature>
<dbReference type="PIRSF" id="PIRSF038471">
    <property type="entry name" value="MreC"/>
    <property type="match status" value="1"/>
</dbReference>
<dbReference type="RefSeq" id="WP_017376311.1">
    <property type="nucleotide sequence ID" value="NZ_CP012508.1"/>
</dbReference>
<feature type="domain" description="Rod shape-determining protein MreC beta-barrel core" evidence="7">
    <location>
        <begin position="124"/>
        <end position="271"/>
    </location>
</feature>
<dbReference type="PANTHER" id="PTHR34138:SF1">
    <property type="entry name" value="CELL SHAPE-DETERMINING PROTEIN MREC"/>
    <property type="match status" value="1"/>
</dbReference>
<evidence type="ECO:0000256" key="6">
    <source>
        <dbReference type="SAM" id="MobiDB-lite"/>
    </source>
</evidence>
<dbReference type="PANTHER" id="PTHR34138">
    <property type="entry name" value="CELL SHAPE-DETERMINING PROTEIN MREC"/>
    <property type="match status" value="1"/>
</dbReference>
<comment type="similarity">
    <text evidence="1 5">Belongs to the MreC family.</text>
</comment>
<dbReference type="InterPro" id="IPR042177">
    <property type="entry name" value="Cell/Rod_1"/>
</dbReference>
<proteinExistence type="inferred from homology"/>
<sequence>MQQYRNGRKRLALHFLFWFGCAWAIFFIDRYTEQTKMIRITLSSVLYPFEYAAAAPYQLSQWLKHSVSERYQLFIENKKLNEEVVRLQVMLQQLLVLKTENQQLQALLNASHKLSPQRYRLAKVLQVKTSAYKQMIVVDQGISSGVYVGQPVVDAYGVLGQVVDVGLWSAKVLLLSDSDSALPVFDQRSGVRAILSGQGKGGELELKHVPDTANIQMGDVLLTSGMGGRFPVGYPVGVVRKVVRHPGSAFAQVAVDPAAHMDRGRLVMLVWQDKDNDSNTATHMQVQDKTKDKTQKGRL</sequence>
<dbReference type="AlphaFoldDB" id="A0A1L6T9Y4"/>
<gene>
    <name evidence="8" type="primary">mreC</name>
    <name evidence="8" type="ORF">KU39_698</name>
</gene>
<evidence type="ECO:0000259" key="7">
    <source>
        <dbReference type="Pfam" id="PF04085"/>
    </source>
</evidence>
<dbReference type="GO" id="GO:0005886">
    <property type="term" value="C:plasma membrane"/>
    <property type="evidence" value="ECO:0007669"/>
    <property type="project" value="TreeGrafter"/>
</dbReference>
<organism evidence="8 9">
    <name type="scientific">Piscirickettsia salmonis</name>
    <dbReference type="NCBI Taxonomy" id="1238"/>
    <lineage>
        <taxon>Bacteria</taxon>
        <taxon>Pseudomonadati</taxon>
        <taxon>Pseudomonadota</taxon>
        <taxon>Gammaproteobacteria</taxon>
        <taxon>Thiotrichales</taxon>
        <taxon>Piscirickettsiaceae</taxon>
        <taxon>Piscirickettsia</taxon>
    </lineage>
</organism>
<dbReference type="NCBIfam" id="TIGR00219">
    <property type="entry name" value="mreC"/>
    <property type="match status" value="1"/>
</dbReference>
<evidence type="ECO:0000313" key="9">
    <source>
        <dbReference type="Proteomes" id="UP000029558"/>
    </source>
</evidence>
<dbReference type="Gene3D" id="2.40.10.340">
    <property type="entry name" value="Rod shape-determining protein MreC, domain 1"/>
    <property type="match status" value="1"/>
</dbReference>
<dbReference type="InterPro" id="IPR042175">
    <property type="entry name" value="Cell/Rod_MreC_2"/>
</dbReference>